<evidence type="ECO:0000256" key="4">
    <source>
        <dbReference type="ARBA" id="ARBA00022989"/>
    </source>
</evidence>
<organism evidence="7 8">
    <name type="scientific">Saccoglossus kowalevskii</name>
    <name type="common">Acorn worm</name>
    <dbReference type="NCBI Taxonomy" id="10224"/>
    <lineage>
        <taxon>Eukaryota</taxon>
        <taxon>Metazoa</taxon>
        <taxon>Hemichordata</taxon>
        <taxon>Enteropneusta</taxon>
        <taxon>Harrimaniidae</taxon>
        <taxon>Saccoglossus</taxon>
    </lineage>
</organism>
<dbReference type="RefSeq" id="XP_006816470.1">
    <property type="nucleotide sequence ID" value="XM_006816407.1"/>
</dbReference>
<comment type="similarity">
    <text evidence="2">Belongs to the TMEM45 family.</text>
</comment>
<feature type="transmembrane region" description="Helical" evidence="6">
    <location>
        <begin position="61"/>
        <end position="81"/>
    </location>
</feature>
<evidence type="ECO:0000313" key="7">
    <source>
        <dbReference type="Proteomes" id="UP000694865"/>
    </source>
</evidence>
<sequence length="288" mass="32947">MATTGTFGGHVLPGTFFIIYSLWWLFHACRSHILKRDKHDNDRRSSSRCGRCANMVFCRKALLLEGTIKVLACAIGVVVEGTSAEWKLRDEHGELHGQNDWHHVTMYIFFALSGVVDILSETCVKTVPGRNKLYLSLAFAVEGFLFYLHGHGRHPLDVMLHFLLVLAIFGAAVSTFIEMWFPGETFLSFFRVAFTLLQGTWFYQISFVLFDPRPGAEPWDEDNMLNSTFITMIFTWHVALIIVFINVVYAAMSMYYKCRHGNNTYTTRGNDVELTLEKNGLLEDEFES</sequence>
<dbReference type="PANTHER" id="PTHR16007">
    <property type="entry name" value="EPIDIDYMAL MEMBRANE PROTEIN E9-RELATED"/>
    <property type="match status" value="1"/>
</dbReference>
<dbReference type="GeneID" id="102809520"/>
<proteinExistence type="inferred from homology"/>
<gene>
    <name evidence="8" type="primary">LOC102809520</name>
</gene>
<feature type="transmembrane region" description="Helical" evidence="6">
    <location>
        <begin position="101"/>
        <end position="120"/>
    </location>
</feature>
<reference evidence="8" key="1">
    <citation type="submission" date="2025-08" db="UniProtKB">
        <authorList>
            <consortium name="RefSeq"/>
        </authorList>
    </citation>
    <scope>IDENTIFICATION</scope>
    <source>
        <tissue evidence="8">Testes</tissue>
    </source>
</reference>
<evidence type="ECO:0000256" key="1">
    <source>
        <dbReference type="ARBA" id="ARBA00004141"/>
    </source>
</evidence>
<evidence type="ECO:0000313" key="8">
    <source>
        <dbReference type="RefSeq" id="XP_006816470.1"/>
    </source>
</evidence>
<keyword evidence="5 6" id="KW-0472">Membrane</keyword>
<feature type="transmembrane region" description="Helical" evidence="6">
    <location>
        <begin position="132"/>
        <end position="152"/>
    </location>
</feature>
<evidence type="ECO:0000256" key="5">
    <source>
        <dbReference type="ARBA" id="ARBA00023136"/>
    </source>
</evidence>
<accession>A0ABM0M8X9</accession>
<dbReference type="PANTHER" id="PTHR16007:SF15">
    <property type="entry name" value="TRANSMEMBRANE PROTEIN 45B"/>
    <property type="match status" value="1"/>
</dbReference>
<evidence type="ECO:0000256" key="3">
    <source>
        <dbReference type="ARBA" id="ARBA00022692"/>
    </source>
</evidence>
<feature type="transmembrane region" description="Helical" evidence="6">
    <location>
        <begin position="158"/>
        <end position="177"/>
    </location>
</feature>
<evidence type="ECO:0000256" key="2">
    <source>
        <dbReference type="ARBA" id="ARBA00006948"/>
    </source>
</evidence>
<comment type="subcellular location">
    <subcellularLocation>
        <location evidence="1">Membrane</location>
        <topology evidence="1">Multi-pass membrane protein</topology>
    </subcellularLocation>
</comment>
<keyword evidence="3 6" id="KW-0812">Transmembrane</keyword>
<name>A0ABM0M8X9_SACKO</name>
<dbReference type="InterPro" id="IPR042127">
    <property type="entry name" value="TMEM45"/>
</dbReference>
<evidence type="ECO:0000256" key="6">
    <source>
        <dbReference type="SAM" id="Phobius"/>
    </source>
</evidence>
<feature type="transmembrane region" description="Helical" evidence="6">
    <location>
        <begin position="6"/>
        <end position="26"/>
    </location>
</feature>
<dbReference type="Pfam" id="PF04819">
    <property type="entry name" value="DUF716"/>
    <property type="match status" value="1"/>
</dbReference>
<keyword evidence="7" id="KW-1185">Reference proteome</keyword>
<dbReference type="InterPro" id="IPR006904">
    <property type="entry name" value="DUF716"/>
</dbReference>
<dbReference type="Proteomes" id="UP000694865">
    <property type="component" value="Unplaced"/>
</dbReference>
<keyword evidence="4 6" id="KW-1133">Transmembrane helix</keyword>
<protein>
    <submittedName>
        <fullName evidence="8">Transmembrane protein 45B-like</fullName>
    </submittedName>
</protein>
<feature type="transmembrane region" description="Helical" evidence="6">
    <location>
        <begin position="189"/>
        <end position="209"/>
    </location>
</feature>
<feature type="transmembrane region" description="Helical" evidence="6">
    <location>
        <begin position="229"/>
        <end position="252"/>
    </location>
</feature>